<evidence type="ECO:0000313" key="12">
    <source>
        <dbReference type="Proteomes" id="UP000017842"/>
    </source>
</evidence>
<dbReference type="Pfam" id="PF03548">
    <property type="entry name" value="LolA"/>
    <property type="match status" value="1"/>
</dbReference>
<evidence type="ECO:0000256" key="6">
    <source>
        <dbReference type="ARBA" id="ARBA00022729"/>
    </source>
</evidence>
<keyword evidence="12" id="KW-1185">Reference proteome</keyword>
<dbReference type="CDD" id="cd16325">
    <property type="entry name" value="LolA"/>
    <property type="match status" value="1"/>
</dbReference>
<organism evidence="11 12">
    <name type="scientific">Methyloglobulus morosus KoM1</name>
    <dbReference type="NCBI Taxonomy" id="1116472"/>
    <lineage>
        <taxon>Bacteria</taxon>
        <taxon>Pseudomonadati</taxon>
        <taxon>Pseudomonadota</taxon>
        <taxon>Gammaproteobacteria</taxon>
        <taxon>Methylococcales</taxon>
        <taxon>Methylococcaceae</taxon>
        <taxon>Methyloglobulus</taxon>
    </lineage>
</organism>
<keyword evidence="11" id="KW-0449">Lipoprotein</keyword>
<proteinExistence type="inferred from homology"/>
<evidence type="ECO:0000256" key="7">
    <source>
        <dbReference type="ARBA" id="ARBA00022764"/>
    </source>
</evidence>
<dbReference type="PANTHER" id="PTHR35869:SF1">
    <property type="entry name" value="OUTER-MEMBRANE LIPOPROTEIN CARRIER PROTEIN"/>
    <property type="match status" value="1"/>
</dbReference>
<keyword evidence="8 10" id="KW-0653">Protein transport</keyword>
<feature type="chain" id="PRO_5009022962" description="Outer-membrane lipoprotein carrier protein" evidence="10">
    <location>
        <begin position="24"/>
        <end position="222"/>
    </location>
</feature>
<comment type="subunit">
    <text evidence="3 10">Monomer.</text>
</comment>
<evidence type="ECO:0000256" key="10">
    <source>
        <dbReference type="HAMAP-Rule" id="MF_00240"/>
    </source>
</evidence>
<evidence type="ECO:0000256" key="2">
    <source>
        <dbReference type="ARBA" id="ARBA00007615"/>
    </source>
</evidence>
<comment type="similarity">
    <text evidence="2 10">Belongs to the LolA family.</text>
</comment>
<accession>V5C895</accession>
<keyword evidence="7 10" id="KW-0574">Periplasm</keyword>
<dbReference type="InterPro" id="IPR018323">
    <property type="entry name" value="OM_lipoprot_carrier_LolA_Pbac"/>
</dbReference>
<protein>
    <recommendedName>
        <fullName evidence="4 10">Outer-membrane lipoprotein carrier protein</fullName>
    </recommendedName>
</protein>
<comment type="function">
    <text evidence="10">Participates in the translocation of lipoproteins from the inner membrane to the outer membrane. Only forms a complex with a lipoprotein if the residue after the N-terminal Cys is not an aspartate (The Asp acts as a targeting signal to indicate that the lipoprotein should stay in the inner membrane).</text>
</comment>
<evidence type="ECO:0000256" key="1">
    <source>
        <dbReference type="ARBA" id="ARBA00004418"/>
    </source>
</evidence>
<dbReference type="NCBIfam" id="TIGR00547">
    <property type="entry name" value="lolA"/>
    <property type="match status" value="1"/>
</dbReference>
<name>V5C895_9GAMM</name>
<evidence type="ECO:0000256" key="8">
    <source>
        <dbReference type="ARBA" id="ARBA00022927"/>
    </source>
</evidence>
<dbReference type="GO" id="GO:0042953">
    <property type="term" value="P:lipoprotein transport"/>
    <property type="evidence" value="ECO:0007669"/>
    <property type="project" value="InterPro"/>
</dbReference>
<evidence type="ECO:0000256" key="9">
    <source>
        <dbReference type="ARBA" id="ARBA00023186"/>
    </source>
</evidence>
<dbReference type="PATRIC" id="fig|1116472.3.peg.1179"/>
<evidence type="ECO:0000313" key="11">
    <source>
        <dbReference type="EMBL" id="ESS72953.1"/>
    </source>
</evidence>
<dbReference type="Gene3D" id="2.50.20.10">
    <property type="entry name" value="Lipoprotein localisation LolA/LolB/LppX"/>
    <property type="match status" value="1"/>
</dbReference>
<evidence type="ECO:0000256" key="4">
    <source>
        <dbReference type="ARBA" id="ARBA00014035"/>
    </source>
</evidence>
<dbReference type="PANTHER" id="PTHR35869">
    <property type="entry name" value="OUTER-MEMBRANE LIPOPROTEIN CARRIER PROTEIN"/>
    <property type="match status" value="1"/>
</dbReference>
<dbReference type="Proteomes" id="UP000017842">
    <property type="component" value="Unassembled WGS sequence"/>
</dbReference>
<dbReference type="InterPro" id="IPR004564">
    <property type="entry name" value="OM_lipoprot_carrier_LolA-like"/>
</dbReference>
<dbReference type="EMBL" id="AYLO01000040">
    <property type="protein sequence ID" value="ESS72953.1"/>
    <property type="molecule type" value="Genomic_DNA"/>
</dbReference>
<keyword evidence="9 10" id="KW-0143">Chaperone</keyword>
<dbReference type="GO" id="GO:0044874">
    <property type="term" value="P:lipoprotein localization to outer membrane"/>
    <property type="evidence" value="ECO:0007669"/>
    <property type="project" value="UniProtKB-UniRule"/>
</dbReference>
<reference evidence="11 12" key="1">
    <citation type="journal article" date="2013" name="Genome Announc.">
        <title>Draft Genome Sequence of the Methanotrophic Gammaproteobacterium Methyloglobulus morosus DSM 22980 Strain KoM1.</title>
        <authorList>
            <person name="Poehlein A."/>
            <person name="Deutzmann J.S."/>
            <person name="Daniel R."/>
            <person name="Simeonova D.D."/>
        </authorList>
    </citation>
    <scope>NUCLEOTIDE SEQUENCE [LARGE SCALE GENOMIC DNA]</scope>
    <source>
        <strain evidence="11 12">KoM1</strain>
    </source>
</reference>
<dbReference type="eggNOG" id="COG2834">
    <property type="taxonomic scope" value="Bacteria"/>
</dbReference>
<evidence type="ECO:0000256" key="3">
    <source>
        <dbReference type="ARBA" id="ARBA00011245"/>
    </source>
</evidence>
<keyword evidence="6 10" id="KW-0732">Signal</keyword>
<gene>
    <name evidence="10 11" type="primary">lolA</name>
    <name evidence="11" type="ORF">MGMO_41c00190</name>
</gene>
<dbReference type="STRING" id="1116472.MGMO_41c00190"/>
<dbReference type="SUPFAM" id="SSF89392">
    <property type="entry name" value="Prokaryotic lipoproteins and lipoprotein localization factors"/>
    <property type="match status" value="1"/>
</dbReference>
<dbReference type="HAMAP" id="MF_00240">
    <property type="entry name" value="LolA"/>
    <property type="match status" value="1"/>
</dbReference>
<dbReference type="InterPro" id="IPR029046">
    <property type="entry name" value="LolA/LolB/LppX"/>
</dbReference>
<comment type="caution">
    <text evidence="11">The sequence shown here is derived from an EMBL/GenBank/DDBJ whole genome shotgun (WGS) entry which is preliminary data.</text>
</comment>
<sequence length="222" mass="24657" precursor="true">MNRGTVLFMVGLCLLVMAGPGFAKTHAKPHAAKQGKNEPVIQLQVFLKVSKSLSADFKQVLINEVGNPTQTSYGVFYLQRPGKFRWDYQKPFKQEIVSNTGKVWFYDTDLEQVTVKKVDESLGSTPALLLSGDVALEDNYTMESQGTDGDMQWVKLLPKSQDSSFKYVLIGLSKGTLAGMELSDNFGQLTRIYFSNVIVNAPLKQTLFEFKPPKGADVFNDG</sequence>
<comment type="subcellular location">
    <subcellularLocation>
        <location evidence="1 10">Periplasm</location>
    </subcellularLocation>
</comment>
<feature type="signal peptide" evidence="10">
    <location>
        <begin position="1"/>
        <end position="23"/>
    </location>
</feature>
<keyword evidence="5 10" id="KW-0813">Transport</keyword>
<evidence type="ECO:0000256" key="5">
    <source>
        <dbReference type="ARBA" id="ARBA00022448"/>
    </source>
</evidence>
<dbReference type="GO" id="GO:0042597">
    <property type="term" value="C:periplasmic space"/>
    <property type="evidence" value="ECO:0007669"/>
    <property type="project" value="UniProtKB-SubCell"/>
</dbReference>
<dbReference type="AlphaFoldDB" id="V5C895"/>